<dbReference type="PANTHER" id="PTHR13076">
    <property type="entry name" value="COILED-COIL AND C2 DOMAIN-CONTAINING PROTEIN 1-LIKE"/>
    <property type="match status" value="1"/>
</dbReference>
<dbReference type="PANTHER" id="PTHR13076:SF8">
    <property type="entry name" value="COILED-COIL AND C2 DOMAIN-CONTAINING PROTEIN 1A"/>
    <property type="match status" value="1"/>
</dbReference>
<protein>
    <submittedName>
        <fullName evidence="2">C2D1B protein</fullName>
    </submittedName>
</protein>
<feature type="non-terminal residue" evidence="2">
    <location>
        <position position="1"/>
    </location>
</feature>
<evidence type="ECO:0000313" key="3">
    <source>
        <dbReference type="Proteomes" id="UP000886611"/>
    </source>
</evidence>
<comment type="caution">
    <text evidence="2">The sequence shown here is derived from an EMBL/GenBank/DDBJ whole genome shotgun (WGS) entry which is preliminary data.</text>
</comment>
<keyword evidence="3" id="KW-1185">Reference proteome</keyword>
<accession>A0A8X7XNR5</accession>
<feature type="region of interest" description="Disordered" evidence="1">
    <location>
        <begin position="64"/>
        <end position="83"/>
    </location>
</feature>
<evidence type="ECO:0000256" key="1">
    <source>
        <dbReference type="SAM" id="MobiDB-lite"/>
    </source>
</evidence>
<sequence length="125" mass="13986">MCKEKYPMDVFRIIAESDSDFGASDLEMDIKNKSEMGLLLDLSPEGMDNNEDNADLEAELLAITGDKPSSKQKGSGKTPLPMEHIERMAALCMKDLDDEEEDDDEDLENDEDLMVLVFAEALCYV</sequence>
<evidence type="ECO:0000313" key="2">
    <source>
        <dbReference type="EMBL" id="KAG2471187.1"/>
    </source>
</evidence>
<reference evidence="2 3" key="1">
    <citation type="journal article" date="2021" name="Cell">
        <title>Tracing the genetic footprints of vertebrate landing in non-teleost ray-finned fishes.</title>
        <authorList>
            <person name="Bi X."/>
            <person name="Wang K."/>
            <person name="Yang L."/>
            <person name="Pan H."/>
            <person name="Jiang H."/>
            <person name="Wei Q."/>
            <person name="Fang M."/>
            <person name="Yu H."/>
            <person name="Zhu C."/>
            <person name="Cai Y."/>
            <person name="He Y."/>
            <person name="Gan X."/>
            <person name="Zeng H."/>
            <person name="Yu D."/>
            <person name="Zhu Y."/>
            <person name="Jiang H."/>
            <person name="Qiu Q."/>
            <person name="Yang H."/>
            <person name="Zhang Y.E."/>
            <person name="Wang W."/>
            <person name="Zhu M."/>
            <person name="He S."/>
            <person name="Zhang G."/>
        </authorList>
    </citation>
    <scope>NUCLEOTIDE SEQUENCE [LARGE SCALE GENOMIC DNA]</scope>
    <source>
        <strain evidence="2">Bchr_013</strain>
    </source>
</reference>
<organism evidence="2 3">
    <name type="scientific">Polypterus senegalus</name>
    <name type="common">Senegal bichir</name>
    <dbReference type="NCBI Taxonomy" id="55291"/>
    <lineage>
        <taxon>Eukaryota</taxon>
        <taxon>Metazoa</taxon>
        <taxon>Chordata</taxon>
        <taxon>Craniata</taxon>
        <taxon>Vertebrata</taxon>
        <taxon>Euteleostomi</taxon>
        <taxon>Actinopterygii</taxon>
        <taxon>Polypteriformes</taxon>
        <taxon>Polypteridae</taxon>
        <taxon>Polypterus</taxon>
    </lineage>
</organism>
<dbReference type="InterPro" id="IPR039725">
    <property type="entry name" value="CC2D1A/B"/>
</dbReference>
<feature type="non-terminal residue" evidence="2">
    <location>
        <position position="125"/>
    </location>
</feature>
<dbReference type="AlphaFoldDB" id="A0A8X7XNR5"/>
<dbReference type="EMBL" id="JAATIS010000094">
    <property type="protein sequence ID" value="KAG2471187.1"/>
    <property type="molecule type" value="Genomic_DNA"/>
</dbReference>
<name>A0A8X7XNR5_POLSE</name>
<dbReference type="Proteomes" id="UP000886611">
    <property type="component" value="Unassembled WGS sequence"/>
</dbReference>
<gene>
    <name evidence="2" type="primary">Cc2d1b</name>
    <name evidence="2" type="ORF">GTO96_0006549</name>
</gene>
<proteinExistence type="predicted"/>
<dbReference type="GO" id="GO:0001227">
    <property type="term" value="F:DNA-binding transcription repressor activity, RNA polymerase II-specific"/>
    <property type="evidence" value="ECO:0007669"/>
    <property type="project" value="InterPro"/>
</dbReference>